<comment type="caution">
    <text evidence="9">The sequence shown here is derived from an EMBL/GenBank/DDBJ whole genome shotgun (WGS) entry which is preliminary data.</text>
</comment>
<evidence type="ECO:0000313" key="8">
    <source>
        <dbReference type="EMBL" id="CAF4713015.1"/>
    </source>
</evidence>
<name>A0A8S3B408_9BILA</name>
<comment type="pathway">
    <text evidence="1 7">Glycan biosynthesis; glycogen biosynthesis.</text>
</comment>
<dbReference type="GO" id="GO:0004373">
    <property type="term" value="F:alpha-1,4-glucan glucosyltransferase (UDP-glucose donor) activity"/>
    <property type="evidence" value="ECO:0007669"/>
    <property type="project" value="UniProtKB-EC"/>
</dbReference>
<dbReference type="InterPro" id="IPR008631">
    <property type="entry name" value="Glycogen_synth"/>
</dbReference>
<evidence type="ECO:0000313" key="9">
    <source>
        <dbReference type="EMBL" id="CAF4787442.1"/>
    </source>
</evidence>
<dbReference type="GO" id="GO:0005978">
    <property type="term" value="P:glycogen biosynthetic process"/>
    <property type="evidence" value="ECO:0007669"/>
    <property type="project" value="UniProtKB-KW"/>
</dbReference>
<keyword evidence="5 7" id="KW-0320">Glycogen biosynthesis</keyword>
<dbReference type="Proteomes" id="UP000681720">
    <property type="component" value="Unassembled WGS sequence"/>
</dbReference>
<evidence type="ECO:0000256" key="6">
    <source>
        <dbReference type="ARBA" id="ARBA00047345"/>
    </source>
</evidence>
<dbReference type="EMBL" id="CAJOBJ010129065">
    <property type="protein sequence ID" value="CAF4713015.1"/>
    <property type="molecule type" value="Genomic_DNA"/>
</dbReference>
<comment type="catalytic activity">
    <reaction evidence="6">
        <text>[(1-&gt;4)-alpha-D-glucosyl](n) + UDP-alpha-D-glucose = [(1-&gt;4)-alpha-D-glucosyl](n+1) + UDP + H(+)</text>
        <dbReference type="Rhea" id="RHEA:18549"/>
        <dbReference type="Rhea" id="RHEA-COMP:9584"/>
        <dbReference type="Rhea" id="RHEA-COMP:9587"/>
        <dbReference type="ChEBI" id="CHEBI:15378"/>
        <dbReference type="ChEBI" id="CHEBI:15444"/>
        <dbReference type="ChEBI" id="CHEBI:58223"/>
        <dbReference type="ChEBI" id="CHEBI:58885"/>
        <dbReference type="EC" id="2.4.1.11"/>
    </reaction>
    <physiologicalReaction direction="left-to-right" evidence="6">
        <dbReference type="Rhea" id="RHEA:18550"/>
    </physiologicalReaction>
</comment>
<evidence type="ECO:0000313" key="10">
    <source>
        <dbReference type="Proteomes" id="UP000681720"/>
    </source>
</evidence>
<sequence>MLKASGSDVTIVAFMIFPTPTNNFNIESLRGQS</sequence>
<evidence type="ECO:0000256" key="1">
    <source>
        <dbReference type="ARBA" id="ARBA00004964"/>
    </source>
</evidence>
<dbReference type="EMBL" id="CAJOBJ010146749">
    <property type="protein sequence ID" value="CAF4787442.1"/>
    <property type="molecule type" value="Genomic_DNA"/>
</dbReference>
<keyword evidence="3 7" id="KW-0328">Glycosyltransferase</keyword>
<organism evidence="9 10">
    <name type="scientific">Rotaria magnacalcarata</name>
    <dbReference type="NCBI Taxonomy" id="392030"/>
    <lineage>
        <taxon>Eukaryota</taxon>
        <taxon>Metazoa</taxon>
        <taxon>Spiralia</taxon>
        <taxon>Gnathifera</taxon>
        <taxon>Rotifera</taxon>
        <taxon>Eurotatoria</taxon>
        <taxon>Bdelloidea</taxon>
        <taxon>Philodinida</taxon>
        <taxon>Philodinidae</taxon>
        <taxon>Rotaria</taxon>
    </lineage>
</organism>
<evidence type="ECO:0000256" key="4">
    <source>
        <dbReference type="ARBA" id="ARBA00022679"/>
    </source>
</evidence>
<evidence type="ECO:0000256" key="3">
    <source>
        <dbReference type="ARBA" id="ARBA00022676"/>
    </source>
</evidence>
<gene>
    <name evidence="8" type="ORF">GIL414_LOCUS43527</name>
    <name evidence="9" type="ORF">GIL414_LOCUS46599</name>
</gene>
<protein>
    <recommendedName>
        <fullName evidence="7">Glycogen [starch] synthase</fullName>
        <ecNumber evidence="7">2.4.1.11</ecNumber>
    </recommendedName>
</protein>
<accession>A0A8S3B408</accession>
<reference evidence="9" key="1">
    <citation type="submission" date="2021-02" db="EMBL/GenBank/DDBJ databases">
        <authorList>
            <person name="Nowell W R."/>
        </authorList>
    </citation>
    <scope>NUCLEOTIDE SEQUENCE</scope>
</reference>
<comment type="function">
    <text evidence="7">Transfers the glycosyl residue from UDP-Glc to the non-reducing end of alpha-1,4-glucan.</text>
</comment>
<proteinExistence type="inferred from homology"/>
<evidence type="ECO:0000256" key="5">
    <source>
        <dbReference type="ARBA" id="ARBA00023056"/>
    </source>
</evidence>
<dbReference type="Pfam" id="PF05693">
    <property type="entry name" value="Glycogen_syn"/>
    <property type="match status" value="1"/>
</dbReference>
<evidence type="ECO:0000256" key="7">
    <source>
        <dbReference type="RuleBase" id="RU363104"/>
    </source>
</evidence>
<evidence type="ECO:0000256" key="2">
    <source>
        <dbReference type="ARBA" id="ARBA00010686"/>
    </source>
</evidence>
<keyword evidence="4 7" id="KW-0808">Transferase</keyword>
<comment type="similarity">
    <text evidence="2 7">Belongs to the glycosyltransferase 3 family.</text>
</comment>
<dbReference type="AlphaFoldDB" id="A0A8S3B408"/>
<feature type="non-terminal residue" evidence="9">
    <location>
        <position position="1"/>
    </location>
</feature>
<dbReference type="EC" id="2.4.1.11" evidence="7"/>